<sequence>MSGFDYVEIPSHAKRLDSISQTSREHEATRPTPKVTTSLPHPESIPDSPMSSPIAQATSPSRSVFGNLPGLLLASTLQLSANVPPGNMRNNVNLMSTRDPLSVPITTAHFRRFVARVGPVFWFQDRIEEVVMWRKGWKVTGAWMAGYAFICYFPRLILLLPHAIILGILLATHPSRRSPDPETVDESPQLQPPPRAAAREGSADWLSNIQAIQNLMGIFSDVYDAIFPYILHLTYSTPYTPHILTITFLTFLLALPLLPLVPLRPLFLAAGLLPFLLTHPISQRTLPILVSNLPLQRVNASLVRAVDDDRLKDSHWRSPLRDVELFENERWVPSDVGTSGGWGKVHLKPGERVAWTRGRDGWSGVSADGGGNVSSNLTFALDAGWAFVETEDWRADVEARWSAVGADELGWVYTNDAWLEPRVAPSEEWKVVGGMTRRRRWTRRIYLNPISVQ</sequence>
<dbReference type="EMBL" id="KI925458">
    <property type="protein sequence ID" value="ETW81358.1"/>
    <property type="molecule type" value="Genomic_DNA"/>
</dbReference>
<dbReference type="InterPro" id="IPR010482">
    <property type="entry name" value="TECPR1-like_DysF"/>
</dbReference>
<dbReference type="AlphaFoldDB" id="W4K6D3"/>
<dbReference type="KEGG" id="hir:HETIRDRAFT_318979"/>
<dbReference type="Pfam" id="PF06398">
    <property type="entry name" value="Pex24p"/>
    <property type="match status" value="1"/>
</dbReference>
<feature type="transmembrane region" description="Helical" evidence="6">
    <location>
        <begin position="239"/>
        <end position="258"/>
    </location>
</feature>
<organism evidence="8 9">
    <name type="scientific">Heterobasidion irregulare (strain TC 32-1)</name>
    <dbReference type="NCBI Taxonomy" id="747525"/>
    <lineage>
        <taxon>Eukaryota</taxon>
        <taxon>Fungi</taxon>
        <taxon>Dikarya</taxon>
        <taxon>Basidiomycota</taxon>
        <taxon>Agaricomycotina</taxon>
        <taxon>Agaricomycetes</taxon>
        <taxon>Russulales</taxon>
        <taxon>Bondarzewiaceae</taxon>
        <taxon>Heterobasidion</taxon>
        <taxon>Heterobasidion annosum species complex</taxon>
    </lineage>
</organism>
<evidence type="ECO:0000256" key="4">
    <source>
        <dbReference type="ARBA" id="ARBA00023136"/>
    </source>
</evidence>
<protein>
    <recommendedName>
        <fullName evidence="7">TECPR1-like DysF domain-containing protein</fullName>
    </recommendedName>
</protein>
<feature type="domain" description="TECPR1-like DysF" evidence="7">
    <location>
        <begin position="100"/>
        <end position="443"/>
    </location>
</feature>
<keyword evidence="2 6" id="KW-0812">Transmembrane</keyword>
<evidence type="ECO:0000256" key="2">
    <source>
        <dbReference type="ARBA" id="ARBA00022692"/>
    </source>
</evidence>
<dbReference type="PANTHER" id="PTHR28304">
    <property type="entry name" value="PEROXISOMAL MEMBRANE PROTEIN PEX29"/>
    <property type="match status" value="1"/>
</dbReference>
<feature type="transmembrane region" description="Helical" evidence="6">
    <location>
        <begin position="142"/>
        <end position="171"/>
    </location>
</feature>
<evidence type="ECO:0000256" key="5">
    <source>
        <dbReference type="SAM" id="MobiDB-lite"/>
    </source>
</evidence>
<comment type="subcellular location">
    <subcellularLocation>
        <location evidence="1">Membrane</location>
        <topology evidence="1">Multi-pass membrane protein</topology>
    </subcellularLocation>
</comment>
<dbReference type="PANTHER" id="PTHR28304:SF2">
    <property type="entry name" value="PEROXISOMAL MEMBRANE PROTEIN PEX29"/>
    <property type="match status" value="1"/>
</dbReference>
<dbReference type="InterPro" id="IPR052816">
    <property type="entry name" value="Peroxisomal_Membrane_PEX28-32"/>
</dbReference>
<feature type="region of interest" description="Disordered" evidence="5">
    <location>
        <begin position="15"/>
        <end position="58"/>
    </location>
</feature>
<dbReference type="RefSeq" id="XP_009546017.1">
    <property type="nucleotide sequence ID" value="XM_009547722.1"/>
</dbReference>
<evidence type="ECO:0000259" key="7">
    <source>
        <dbReference type="Pfam" id="PF06398"/>
    </source>
</evidence>
<keyword evidence="3 6" id="KW-1133">Transmembrane helix</keyword>
<dbReference type="eggNOG" id="ENOG502S2PX">
    <property type="taxonomic scope" value="Eukaryota"/>
</dbReference>
<feature type="compositionally biased region" description="Polar residues" evidence="5">
    <location>
        <begin position="49"/>
        <end position="58"/>
    </location>
</feature>
<proteinExistence type="predicted"/>
<gene>
    <name evidence="8" type="ORF">HETIRDRAFT_318979</name>
</gene>
<dbReference type="InParanoid" id="W4K6D3"/>
<dbReference type="GeneID" id="20670566"/>
<name>W4K6D3_HETIT</name>
<evidence type="ECO:0000313" key="9">
    <source>
        <dbReference type="Proteomes" id="UP000030671"/>
    </source>
</evidence>
<evidence type="ECO:0000256" key="1">
    <source>
        <dbReference type="ARBA" id="ARBA00004141"/>
    </source>
</evidence>
<dbReference type="OrthoDB" id="74314at2759"/>
<dbReference type="HOGENOM" id="CLU_029283_0_0_1"/>
<keyword evidence="9" id="KW-1185">Reference proteome</keyword>
<evidence type="ECO:0000313" key="8">
    <source>
        <dbReference type="EMBL" id="ETW81358.1"/>
    </source>
</evidence>
<reference evidence="8 9" key="1">
    <citation type="journal article" date="2012" name="New Phytol.">
        <title>Insight into trade-off between wood decay and parasitism from the genome of a fungal forest pathogen.</title>
        <authorList>
            <person name="Olson A."/>
            <person name="Aerts A."/>
            <person name="Asiegbu F."/>
            <person name="Belbahri L."/>
            <person name="Bouzid O."/>
            <person name="Broberg A."/>
            <person name="Canback B."/>
            <person name="Coutinho P.M."/>
            <person name="Cullen D."/>
            <person name="Dalman K."/>
            <person name="Deflorio G."/>
            <person name="van Diepen L.T."/>
            <person name="Dunand C."/>
            <person name="Duplessis S."/>
            <person name="Durling M."/>
            <person name="Gonthier P."/>
            <person name="Grimwood J."/>
            <person name="Fossdal C.G."/>
            <person name="Hansson D."/>
            <person name="Henrissat B."/>
            <person name="Hietala A."/>
            <person name="Himmelstrand K."/>
            <person name="Hoffmeister D."/>
            <person name="Hogberg N."/>
            <person name="James T.Y."/>
            <person name="Karlsson M."/>
            <person name="Kohler A."/>
            <person name="Kues U."/>
            <person name="Lee Y.H."/>
            <person name="Lin Y.C."/>
            <person name="Lind M."/>
            <person name="Lindquist E."/>
            <person name="Lombard V."/>
            <person name="Lucas S."/>
            <person name="Lunden K."/>
            <person name="Morin E."/>
            <person name="Murat C."/>
            <person name="Park J."/>
            <person name="Raffaello T."/>
            <person name="Rouze P."/>
            <person name="Salamov A."/>
            <person name="Schmutz J."/>
            <person name="Solheim H."/>
            <person name="Stahlberg J."/>
            <person name="Velez H."/>
            <person name="de Vries R.P."/>
            <person name="Wiebenga A."/>
            <person name="Woodward S."/>
            <person name="Yakovlev I."/>
            <person name="Garbelotto M."/>
            <person name="Martin F."/>
            <person name="Grigoriev I.V."/>
            <person name="Stenlid J."/>
        </authorList>
    </citation>
    <scope>NUCLEOTIDE SEQUENCE [LARGE SCALE GENOMIC DNA]</scope>
    <source>
        <strain evidence="8 9">TC 32-1</strain>
    </source>
</reference>
<dbReference type="Proteomes" id="UP000030671">
    <property type="component" value="Unassembled WGS sequence"/>
</dbReference>
<evidence type="ECO:0000256" key="6">
    <source>
        <dbReference type="SAM" id="Phobius"/>
    </source>
</evidence>
<evidence type="ECO:0000256" key="3">
    <source>
        <dbReference type="ARBA" id="ARBA00022989"/>
    </source>
</evidence>
<dbReference type="GO" id="GO:0007031">
    <property type="term" value="P:peroxisome organization"/>
    <property type="evidence" value="ECO:0007669"/>
    <property type="project" value="TreeGrafter"/>
</dbReference>
<accession>W4K6D3</accession>
<feature type="region of interest" description="Disordered" evidence="5">
    <location>
        <begin position="177"/>
        <end position="197"/>
    </location>
</feature>
<dbReference type="GO" id="GO:0005778">
    <property type="term" value="C:peroxisomal membrane"/>
    <property type="evidence" value="ECO:0007669"/>
    <property type="project" value="UniProtKB-ARBA"/>
</dbReference>
<keyword evidence="4 6" id="KW-0472">Membrane</keyword>